<dbReference type="Proteomes" id="UP000663845">
    <property type="component" value="Unassembled WGS sequence"/>
</dbReference>
<dbReference type="EMBL" id="CAJNOG010000015">
    <property type="protein sequence ID" value="CAF0758262.1"/>
    <property type="molecule type" value="Genomic_DNA"/>
</dbReference>
<feature type="domain" description="SGNH hydrolase-type esterase" evidence="4">
    <location>
        <begin position="435"/>
        <end position="605"/>
    </location>
</feature>
<dbReference type="PANTHER" id="PTHR10680">
    <property type="entry name" value="PEPTIDYL-GLYCINE ALPHA-AMIDATING MONOOXYGENASE"/>
    <property type="match status" value="1"/>
</dbReference>
<dbReference type="CDD" id="cd05819">
    <property type="entry name" value="NHL"/>
    <property type="match status" value="1"/>
</dbReference>
<proteinExistence type="predicted"/>
<protein>
    <recommendedName>
        <fullName evidence="4">SGNH hydrolase-type esterase domain-containing protein</fullName>
    </recommendedName>
</protein>
<dbReference type="GO" id="GO:0005576">
    <property type="term" value="C:extracellular region"/>
    <property type="evidence" value="ECO:0007669"/>
    <property type="project" value="TreeGrafter"/>
</dbReference>
<evidence type="ECO:0000256" key="2">
    <source>
        <dbReference type="ARBA" id="ARBA00023180"/>
    </source>
</evidence>
<dbReference type="Gene3D" id="2.120.10.30">
    <property type="entry name" value="TolB, C-terminal domain"/>
    <property type="match status" value="1"/>
</dbReference>
<dbReference type="AlphaFoldDB" id="A0A813PV49"/>
<dbReference type="InterPro" id="IPR013830">
    <property type="entry name" value="SGNH_hydro"/>
</dbReference>
<evidence type="ECO:0000256" key="3">
    <source>
        <dbReference type="SAM" id="SignalP"/>
    </source>
</evidence>
<sequence>MNIVLGFFFIALSLTVATVNCQTCHNVTQYGPCSVNTACGCLYLSSAVNTGICGLLSLTCSSLVECDTRNSACYEPGHICVNHSRCSNKPLCYPLAMAAQQLCAPIPPITETTFAKSDDGICENARWHQNGITIAGGNGAGSGLHQLSHPTGFFLDHNGSVYVADGSNNRIVKWIHGASSGIVIVGNHQASGSNNLFKKIRSVVIAKNETMFICDQDNRQVQRWFKNDYSGQSVVTNISCAGLALDDEESLYVSHSGGDRITKWPGGKIVAGGNGFGNSLKQISGSEYFFVDQDKSVIVAEVNNHRVIKWPVGNTEGIIIAGGNGQGSGLNQLDLPLASVMDQMGRIYVLDHGNHRVVRWSQNATSGTVIVGGKGRGSGKDQLNYPFDLQFDHYGNLYVNTHNQVHRPQLESPPLANTSTTASSEVSSQIDTVLLGDSMMERFKTTGKHTQVGQLRYPQVFNAGVGGDRIENVLYRIDLGLLRLLKHKNPKLVVLQVGTNNLRPGKALQFQHLNGYCLLLHALLRTLSTETQILVTGLFRRTDIDEQCITHSNMALKELVTKINEEEMRREAQPSSRVHWMDPPGDIGLEHLDDHVHLNANGYQIWNAALQQKIQELLSTSNSK</sequence>
<dbReference type="SUPFAM" id="SSF101898">
    <property type="entry name" value="NHL repeat"/>
    <property type="match status" value="1"/>
</dbReference>
<accession>A0A813PV49</accession>
<name>A0A813PV49_9BILA</name>
<dbReference type="Pfam" id="PF13472">
    <property type="entry name" value="Lipase_GDSL_2"/>
    <property type="match status" value="1"/>
</dbReference>
<dbReference type="InterPro" id="IPR011042">
    <property type="entry name" value="6-blade_b-propeller_TolB-like"/>
</dbReference>
<comment type="caution">
    <text evidence="5">The sequence shown here is derived from an EMBL/GenBank/DDBJ whole genome shotgun (WGS) entry which is preliminary data.</text>
</comment>
<dbReference type="PANTHER" id="PTHR10680:SF14">
    <property type="entry name" value="PEPTIDYL-GLYCINE ALPHA-AMIDATING MONOOXYGENASE"/>
    <property type="match status" value="1"/>
</dbReference>
<evidence type="ECO:0000313" key="6">
    <source>
        <dbReference type="Proteomes" id="UP000663845"/>
    </source>
</evidence>
<feature type="chain" id="PRO_5032981733" description="SGNH hydrolase-type esterase domain-containing protein" evidence="3">
    <location>
        <begin position="22"/>
        <end position="624"/>
    </location>
</feature>
<evidence type="ECO:0000259" key="4">
    <source>
        <dbReference type="Pfam" id="PF13472"/>
    </source>
</evidence>
<dbReference type="Gene3D" id="3.40.50.1110">
    <property type="entry name" value="SGNH hydrolase"/>
    <property type="match status" value="1"/>
</dbReference>
<reference evidence="5" key="1">
    <citation type="submission" date="2021-02" db="EMBL/GenBank/DDBJ databases">
        <authorList>
            <person name="Nowell W R."/>
        </authorList>
    </citation>
    <scope>NUCLEOTIDE SEQUENCE</scope>
</reference>
<evidence type="ECO:0000256" key="1">
    <source>
        <dbReference type="ARBA" id="ARBA00022729"/>
    </source>
</evidence>
<dbReference type="InterPro" id="IPR036514">
    <property type="entry name" value="SGNH_hydro_sf"/>
</dbReference>
<dbReference type="Gene3D" id="2.40.10.500">
    <property type="match status" value="1"/>
</dbReference>
<organism evidence="5 6">
    <name type="scientific">Adineta steineri</name>
    <dbReference type="NCBI Taxonomy" id="433720"/>
    <lineage>
        <taxon>Eukaryota</taxon>
        <taxon>Metazoa</taxon>
        <taxon>Spiralia</taxon>
        <taxon>Gnathifera</taxon>
        <taxon>Rotifera</taxon>
        <taxon>Eurotatoria</taxon>
        <taxon>Bdelloidea</taxon>
        <taxon>Adinetida</taxon>
        <taxon>Adinetidae</taxon>
        <taxon>Adineta</taxon>
    </lineage>
</organism>
<dbReference type="SUPFAM" id="SSF52266">
    <property type="entry name" value="SGNH hydrolase"/>
    <property type="match status" value="1"/>
</dbReference>
<keyword evidence="1 3" id="KW-0732">Signal</keyword>
<gene>
    <name evidence="5" type="ORF">JYZ213_LOCUS2903</name>
</gene>
<feature type="signal peptide" evidence="3">
    <location>
        <begin position="1"/>
        <end position="21"/>
    </location>
</feature>
<evidence type="ECO:0000313" key="5">
    <source>
        <dbReference type="EMBL" id="CAF0758262.1"/>
    </source>
</evidence>
<keyword evidence="2" id="KW-0325">Glycoprotein</keyword>